<dbReference type="Gene3D" id="3.10.310.30">
    <property type="match status" value="1"/>
</dbReference>
<dbReference type="PANTHER" id="PTHR47618">
    <property type="entry name" value="BIFUNCTIONAL OLIGORIBONUCLEASE AND PAP PHOSPHATASE NRNA"/>
    <property type="match status" value="1"/>
</dbReference>
<dbReference type="Pfam" id="PF01368">
    <property type="entry name" value="DHH"/>
    <property type="match status" value="1"/>
</dbReference>
<dbReference type="Pfam" id="PF02272">
    <property type="entry name" value="DHHA1"/>
    <property type="match status" value="1"/>
</dbReference>
<dbReference type="InterPro" id="IPR038763">
    <property type="entry name" value="DHH_sf"/>
</dbReference>
<dbReference type="Gene3D" id="3.90.1640.10">
    <property type="entry name" value="inorganic pyrophosphatase (n-terminal core)"/>
    <property type="match status" value="1"/>
</dbReference>
<dbReference type="AlphaFoldDB" id="A0A1G1Y8M7"/>
<organism evidence="3 4">
    <name type="scientific">Candidatus Buchananbacteria bacterium RIFCSPHIGHO2_01_FULL_47_11b</name>
    <dbReference type="NCBI Taxonomy" id="1797537"/>
    <lineage>
        <taxon>Bacteria</taxon>
        <taxon>Candidatus Buchananiibacteriota</taxon>
    </lineage>
</organism>
<reference evidence="3 4" key="1">
    <citation type="journal article" date="2016" name="Nat. Commun.">
        <title>Thousands of microbial genomes shed light on interconnected biogeochemical processes in an aquifer system.</title>
        <authorList>
            <person name="Anantharaman K."/>
            <person name="Brown C.T."/>
            <person name="Hug L.A."/>
            <person name="Sharon I."/>
            <person name="Castelle C.J."/>
            <person name="Probst A.J."/>
            <person name="Thomas B.C."/>
            <person name="Singh A."/>
            <person name="Wilkins M.J."/>
            <person name="Karaoz U."/>
            <person name="Brodie E.L."/>
            <person name="Williams K.H."/>
            <person name="Hubbard S.S."/>
            <person name="Banfield J.F."/>
        </authorList>
    </citation>
    <scope>NUCLEOTIDE SEQUENCE [LARGE SCALE GENOMIC DNA]</scope>
</reference>
<dbReference type="InterPro" id="IPR003156">
    <property type="entry name" value="DHHA1_dom"/>
</dbReference>
<name>A0A1G1Y8M7_9BACT</name>
<evidence type="ECO:0000259" key="1">
    <source>
        <dbReference type="Pfam" id="PF01368"/>
    </source>
</evidence>
<evidence type="ECO:0000259" key="2">
    <source>
        <dbReference type="Pfam" id="PF02272"/>
    </source>
</evidence>
<dbReference type="PANTHER" id="PTHR47618:SF1">
    <property type="entry name" value="BIFUNCTIONAL OLIGORIBONUCLEASE AND PAP PHOSPHATASE NRNA"/>
    <property type="match status" value="1"/>
</dbReference>
<protein>
    <recommendedName>
        <fullName evidence="5">DDH domain-containing protein</fullName>
    </recommendedName>
</protein>
<evidence type="ECO:0008006" key="5">
    <source>
        <dbReference type="Google" id="ProtNLM"/>
    </source>
</evidence>
<feature type="domain" description="DHHA1" evidence="2">
    <location>
        <begin position="248"/>
        <end position="308"/>
    </location>
</feature>
<dbReference type="Proteomes" id="UP000178385">
    <property type="component" value="Unassembled WGS sequence"/>
</dbReference>
<dbReference type="InterPro" id="IPR001667">
    <property type="entry name" value="DDH_dom"/>
</dbReference>
<gene>
    <name evidence="3" type="ORF">A2840_02925</name>
</gene>
<feature type="domain" description="DDH" evidence="1">
    <location>
        <begin position="20"/>
        <end position="163"/>
    </location>
</feature>
<sequence>MELSTVAAQLNRAVRSAQTILLVAHRRPDADCLGSVVALNEWITGLGKECVCFCVDRPQLVVPMVVEPDTFTHDIEAVGAQKFDLAIVVDSGDLRYAGVDGLMAQLRPPMIINIDHHPTNTRFGQLNIVDTTAASTTEIVFQLLKKNKVIISSRIAAALLAGIIGDTYGFTNTNTSATTMQTTSGLLRFGAPLAQVSDALLKNKTVDGLQLWGTILSRLQHNEEFNIAVTVITAEELQGNPELFEVTEGISNFLNNLQGVAAALVLRQETADTIKGSLRTNSDLIDVARFATLLGGGGHRKAAGFTISGRLMKDGDHWQIV</sequence>
<proteinExistence type="predicted"/>
<dbReference type="EMBL" id="MHIG01000005">
    <property type="protein sequence ID" value="OGY48060.1"/>
    <property type="molecule type" value="Genomic_DNA"/>
</dbReference>
<dbReference type="GO" id="GO:0003676">
    <property type="term" value="F:nucleic acid binding"/>
    <property type="evidence" value="ECO:0007669"/>
    <property type="project" value="InterPro"/>
</dbReference>
<accession>A0A1G1Y8M7</accession>
<evidence type="ECO:0000313" key="4">
    <source>
        <dbReference type="Proteomes" id="UP000178385"/>
    </source>
</evidence>
<dbReference type="SUPFAM" id="SSF64182">
    <property type="entry name" value="DHH phosphoesterases"/>
    <property type="match status" value="1"/>
</dbReference>
<evidence type="ECO:0000313" key="3">
    <source>
        <dbReference type="EMBL" id="OGY48060.1"/>
    </source>
</evidence>
<dbReference type="InterPro" id="IPR051319">
    <property type="entry name" value="Oligoribo/pAp-PDE_c-di-AMP_PDE"/>
</dbReference>
<comment type="caution">
    <text evidence="3">The sequence shown here is derived from an EMBL/GenBank/DDBJ whole genome shotgun (WGS) entry which is preliminary data.</text>
</comment>